<evidence type="ECO:0000259" key="1">
    <source>
        <dbReference type="Pfam" id="PF10551"/>
    </source>
</evidence>
<dbReference type="PANTHER" id="PTHR47718:SF10">
    <property type="entry name" value="PROTEIN FAR1-RELATED SEQUENCE"/>
    <property type="match status" value="1"/>
</dbReference>
<gene>
    <name evidence="2" type="ORF">LIER_07885</name>
</gene>
<dbReference type="Proteomes" id="UP001454036">
    <property type="component" value="Unassembled WGS sequence"/>
</dbReference>
<organism evidence="2 3">
    <name type="scientific">Lithospermum erythrorhizon</name>
    <name type="common">Purple gromwell</name>
    <name type="synonym">Lithospermum officinale var. erythrorhizon</name>
    <dbReference type="NCBI Taxonomy" id="34254"/>
    <lineage>
        <taxon>Eukaryota</taxon>
        <taxon>Viridiplantae</taxon>
        <taxon>Streptophyta</taxon>
        <taxon>Embryophyta</taxon>
        <taxon>Tracheophyta</taxon>
        <taxon>Spermatophyta</taxon>
        <taxon>Magnoliopsida</taxon>
        <taxon>eudicotyledons</taxon>
        <taxon>Gunneridae</taxon>
        <taxon>Pentapetalae</taxon>
        <taxon>asterids</taxon>
        <taxon>lamiids</taxon>
        <taxon>Boraginales</taxon>
        <taxon>Boraginaceae</taxon>
        <taxon>Boraginoideae</taxon>
        <taxon>Lithospermeae</taxon>
        <taxon>Lithospermum</taxon>
    </lineage>
</organism>
<feature type="domain" description="MULE transposase" evidence="1">
    <location>
        <begin position="3"/>
        <end position="65"/>
    </location>
</feature>
<reference evidence="2 3" key="1">
    <citation type="submission" date="2024-01" db="EMBL/GenBank/DDBJ databases">
        <title>The complete chloroplast genome sequence of Lithospermum erythrorhizon: insights into the phylogenetic relationship among Boraginaceae species and the maternal lineages of purple gromwells.</title>
        <authorList>
            <person name="Okada T."/>
            <person name="Watanabe K."/>
        </authorList>
    </citation>
    <scope>NUCLEOTIDE SEQUENCE [LARGE SCALE GENOMIC DNA]</scope>
</reference>
<evidence type="ECO:0000313" key="3">
    <source>
        <dbReference type="Proteomes" id="UP001454036"/>
    </source>
</evidence>
<accession>A0AAV3PBJ4</accession>
<evidence type="ECO:0000313" key="2">
    <source>
        <dbReference type="EMBL" id="GAA0148442.1"/>
    </source>
</evidence>
<name>A0AAV3PBJ4_LITER</name>
<dbReference type="AlphaFoldDB" id="A0AAV3PBJ4"/>
<dbReference type="Pfam" id="PF10551">
    <property type="entry name" value="MULE"/>
    <property type="match status" value="1"/>
</dbReference>
<dbReference type="PANTHER" id="PTHR47718">
    <property type="entry name" value="OS01G0519700 PROTEIN"/>
    <property type="match status" value="1"/>
</dbReference>
<keyword evidence="3" id="KW-1185">Reference proteome</keyword>
<dbReference type="EMBL" id="BAABME010001239">
    <property type="protein sequence ID" value="GAA0148442.1"/>
    <property type="molecule type" value="Genomic_DNA"/>
</dbReference>
<dbReference type="InterPro" id="IPR018289">
    <property type="entry name" value="MULE_transposase_dom"/>
</dbReference>
<proteinExistence type="predicted"/>
<sequence>MNFTVTFALLENEKGDNYTLVLNHVCNLFQENSLPNVIYTDRDYAFIKAVEAVFLESKHHLCRRHNKVNVRKRALELSSNKEFSEIYMRKWNYAISALDVVWMYRWSNIEEEYK</sequence>
<comment type="caution">
    <text evidence="2">The sequence shown here is derived from an EMBL/GenBank/DDBJ whole genome shotgun (WGS) entry which is preliminary data.</text>
</comment>
<protein>
    <recommendedName>
        <fullName evidence="1">MULE transposase domain-containing protein</fullName>
    </recommendedName>
</protein>